<dbReference type="Gene3D" id="3.30.1050.40">
    <property type="match status" value="1"/>
</dbReference>
<keyword evidence="3" id="KW-1185">Reference proteome</keyword>
<evidence type="ECO:0000313" key="2">
    <source>
        <dbReference type="EMBL" id="SDR77331.1"/>
    </source>
</evidence>
<reference evidence="2 3" key="1">
    <citation type="submission" date="2016-10" db="EMBL/GenBank/DDBJ databases">
        <authorList>
            <person name="de Groot N.N."/>
        </authorList>
    </citation>
    <scope>NUCLEOTIDE SEQUENCE [LARGE SCALE GENOMIC DNA]</scope>
    <source>
        <strain evidence="2 3">DSM 22024</strain>
    </source>
</reference>
<proteinExistence type="predicted"/>
<accession>A0A1H1LS29</accession>
<dbReference type="Proteomes" id="UP000198983">
    <property type="component" value="Chromosome I"/>
</dbReference>
<name>A0A1H1LS29_9ACTN</name>
<evidence type="ECO:0000259" key="1">
    <source>
        <dbReference type="Pfam" id="PF17844"/>
    </source>
</evidence>
<sequence>MAAALARVLQAHDAEERPPAEDLRLLVRHSLALLLARAPGRSVEVRVPPYAAIQCVPGPRHTRGTPPGVVETDPLTWVLLAAGRTTWATARESGTLAASGERTDLSAYLPLLPAGDPAGSDGGAS</sequence>
<dbReference type="AlphaFoldDB" id="A0A1H1LS29"/>
<protein>
    <recommendedName>
        <fullName evidence="1">Bacterial SCP orthologue domain-containing protein</fullName>
    </recommendedName>
</protein>
<evidence type="ECO:0000313" key="3">
    <source>
        <dbReference type="Proteomes" id="UP000198983"/>
    </source>
</evidence>
<gene>
    <name evidence="2" type="ORF">SAMN04489717_0498</name>
</gene>
<dbReference type="Pfam" id="PF17844">
    <property type="entry name" value="SCP_3"/>
    <property type="match status" value="1"/>
</dbReference>
<dbReference type="InterPro" id="IPR041629">
    <property type="entry name" value="SCP_3"/>
</dbReference>
<dbReference type="STRING" id="117157.SAMN04489717_0498"/>
<organism evidence="2 3">
    <name type="scientific">Actinopolymorpha singaporensis</name>
    <dbReference type="NCBI Taxonomy" id="117157"/>
    <lineage>
        <taxon>Bacteria</taxon>
        <taxon>Bacillati</taxon>
        <taxon>Actinomycetota</taxon>
        <taxon>Actinomycetes</taxon>
        <taxon>Propionibacteriales</taxon>
        <taxon>Actinopolymorphaceae</taxon>
        <taxon>Actinopolymorpha</taxon>
    </lineage>
</organism>
<feature type="domain" description="Bacterial SCP orthologue" evidence="1">
    <location>
        <begin position="22"/>
        <end position="111"/>
    </location>
</feature>
<dbReference type="EMBL" id="LT629732">
    <property type="protein sequence ID" value="SDR77331.1"/>
    <property type="molecule type" value="Genomic_DNA"/>
</dbReference>